<evidence type="ECO:0000256" key="5">
    <source>
        <dbReference type="PIRSR" id="PIRSR610972-4"/>
    </source>
</evidence>
<keyword evidence="4" id="KW-0479">Metal-binding</keyword>
<feature type="binding site" evidence="3">
    <location>
        <position position="23"/>
    </location>
    <ligand>
        <name>substrate</name>
    </ligand>
</feature>
<dbReference type="InterPro" id="IPR006439">
    <property type="entry name" value="HAD-SF_hydro_IA"/>
</dbReference>
<dbReference type="NCBIfam" id="TIGR02009">
    <property type="entry name" value="PGMB-YQAB-SF"/>
    <property type="match status" value="1"/>
</dbReference>
<dbReference type="Pfam" id="PF00702">
    <property type="entry name" value="Hydrolase"/>
    <property type="match status" value="1"/>
</dbReference>
<feature type="active site" description="Nucleophile" evidence="2">
    <location>
        <position position="7"/>
    </location>
</feature>
<feature type="binding site" evidence="3">
    <location>
        <begin position="115"/>
        <end position="119"/>
    </location>
    <ligand>
        <name>substrate</name>
    </ligand>
</feature>
<feature type="binding site" evidence="4">
    <location>
        <position position="7"/>
    </location>
    <ligand>
        <name>Mg(2+)</name>
        <dbReference type="ChEBI" id="CHEBI:18420"/>
    </ligand>
</feature>
<evidence type="ECO:0000256" key="4">
    <source>
        <dbReference type="PIRSR" id="PIRSR610972-3"/>
    </source>
</evidence>
<evidence type="ECO:0000313" key="6">
    <source>
        <dbReference type="EMBL" id="KRM19481.1"/>
    </source>
</evidence>
<dbReference type="InterPro" id="IPR036412">
    <property type="entry name" value="HAD-like_sf"/>
</dbReference>
<organism evidence="6 7">
    <name type="scientific">Ligilactobacillus hayakitensis DSM 18933 = JCM 14209</name>
    <dbReference type="NCBI Taxonomy" id="1423755"/>
    <lineage>
        <taxon>Bacteria</taxon>
        <taxon>Bacillati</taxon>
        <taxon>Bacillota</taxon>
        <taxon>Bacilli</taxon>
        <taxon>Lactobacillales</taxon>
        <taxon>Lactobacillaceae</taxon>
        <taxon>Ligilactobacillus</taxon>
    </lineage>
</organism>
<comment type="cofactor">
    <cofactor evidence="4">
        <name>Mg(2+)</name>
        <dbReference type="ChEBI" id="CHEBI:18420"/>
    </cofactor>
    <text evidence="4">Binds 2 magnesium ions per subunit.</text>
</comment>
<dbReference type="GO" id="GO:0008801">
    <property type="term" value="F:beta-phosphoglucomutase activity"/>
    <property type="evidence" value="ECO:0007669"/>
    <property type="project" value="InterPro"/>
</dbReference>
<dbReference type="InterPro" id="IPR010972">
    <property type="entry name" value="Beta-PGM"/>
</dbReference>
<accession>A0A0R1WV04</accession>
<dbReference type="Gene3D" id="1.10.150.240">
    <property type="entry name" value="Putative phosphatase, domain 2"/>
    <property type="match status" value="1"/>
</dbReference>
<dbReference type="NCBIfam" id="TIGR01509">
    <property type="entry name" value="HAD-SF-IA-v3"/>
    <property type="match status" value="1"/>
</dbReference>
<feature type="binding site" evidence="4">
    <location>
        <position position="170"/>
    </location>
    <ligand>
        <name>Mg(2+)</name>
        <dbReference type="ChEBI" id="CHEBI:18420"/>
    </ligand>
</feature>
<feature type="active site" description="Proton donor/acceptor" evidence="2">
    <location>
        <position position="9"/>
    </location>
</feature>
<dbReference type="SUPFAM" id="SSF56784">
    <property type="entry name" value="HAD-like"/>
    <property type="match status" value="1"/>
</dbReference>
<comment type="similarity">
    <text evidence="1">Belongs to the HAD-like hydrolase superfamily. CbbY/CbbZ/Gph/YieH family.</text>
</comment>
<reference evidence="6 7" key="1">
    <citation type="journal article" date="2015" name="Genome Announc.">
        <title>Expanding the biotechnology potential of lactobacilli through comparative genomics of 213 strains and associated genera.</title>
        <authorList>
            <person name="Sun Z."/>
            <person name="Harris H.M."/>
            <person name="McCann A."/>
            <person name="Guo C."/>
            <person name="Argimon S."/>
            <person name="Zhang W."/>
            <person name="Yang X."/>
            <person name="Jeffery I.B."/>
            <person name="Cooney J.C."/>
            <person name="Kagawa T.F."/>
            <person name="Liu W."/>
            <person name="Song Y."/>
            <person name="Salvetti E."/>
            <person name="Wrobel A."/>
            <person name="Rasinkangas P."/>
            <person name="Parkhill J."/>
            <person name="Rea M.C."/>
            <person name="O'Sullivan O."/>
            <person name="Ritari J."/>
            <person name="Douillard F.P."/>
            <person name="Paul Ross R."/>
            <person name="Yang R."/>
            <person name="Briner A.E."/>
            <person name="Felis G.E."/>
            <person name="de Vos W.M."/>
            <person name="Barrangou R."/>
            <person name="Klaenhammer T.R."/>
            <person name="Caufield P.W."/>
            <person name="Cui Y."/>
            <person name="Zhang H."/>
            <person name="O'Toole P.W."/>
        </authorList>
    </citation>
    <scope>NUCLEOTIDE SEQUENCE [LARGE SCALE GENOMIC DNA]</scope>
    <source>
        <strain evidence="6 7">DSM 18933</strain>
    </source>
</reference>
<keyword evidence="7" id="KW-1185">Reference proteome</keyword>
<feature type="binding site" evidence="3">
    <location>
        <position position="146"/>
    </location>
    <ligand>
        <name>substrate</name>
    </ligand>
</feature>
<feature type="site" description="Important for catalytic activity and assists the phosphoryl transfer reaction to Asp8 by balancing charge and orienting the reacting groups" evidence="5">
    <location>
        <position position="146"/>
    </location>
</feature>
<evidence type="ECO:0000313" key="7">
    <source>
        <dbReference type="Proteomes" id="UP000051054"/>
    </source>
</evidence>
<evidence type="ECO:0000256" key="2">
    <source>
        <dbReference type="PIRSR" id="PIRSR610972-1"/>
    </source>
</evidence>
<dbReference type="InterPro" id="IPR023198">
    <property type="entry name" value="PGP-like_dom2"/>
</dbReference>
<dbReference type="InterPro" id="IPR023214">
    <property type="entry name" value="HAD_sf"/>
</dbReference>
<comment type="caution">
    <text evidence="6">The sequence shown here is derived from an EMBL/GenBank/DDBJ whole genome shotgun (WGS) entry which is preliminary data.</text>
</comment>
<name>A0A0R1WV04_9LACO</name>
<dbReference type="PANTHER" id="PTHR18901:SF38">
    <property type="entry name" value="PSEUDOURIDINE-5'-PHOSPHATASE"/>
    <property type="match status" value="1"/>
</dbReference>
<dbReference type="SFLD" id="SFLDS00003">
    <property type="entry name" value="Haloacid_Dehalogenase"/>
    <property type="match status" value="1"/>
</dbReference>
<keyword evidence="4" id="KW-0460">Magnesium</keyword>
<dbReference type="GO" id="GO:0005975">
    <property type="term" value="P:carbohydrate metabolic process"/>
    <property type="evidence" value="ECO:0007669"/>
    <property type="project" value="InterPro"/>
</dbReference>
<feature type="binding site" evidence="3">
    <location>
        <begin position="7"/>
        <end position="9"/>
    </location>
    <ligand>
        <name>substrate</name>
    </ligand>
</feature>
<dbReference type="Proteomes" id="UP000051054">
    <property type="component" value="Unassembled WGS sequence"/>
</dbReference>
<gene>
    <name evidence="6" type="ORF">FC40_GL000021</name>
</gene>
<proteinExistence type="inferred from homology"/>
<dbReference type="OrthoDB" id="9797743at2"/>
<feature type="binding site" evidence="4">
    <location>
        <position position="9"/>
    </location>
    <ligand>
        <name>Mg(2+)</name>
        <dbReference type="ChEBI" id="CHEBI:18420"/>
    </ligand>
</feature>
<evidence type="ECO:0000256" key="1">
    <source>
        <dbReference type="ARBA" id="ARBA00006171"/>
    </source>
</evidence>
<dbReference type="eggNOG" id="COG0637">
    <property type="taxonomic scope" value="Bacteria"/>
</dbReference>
<dbReference type="Gene3D" id="3.40.50.1000">
    <property type="entry name" value="HAD superfamily/HAD-like"/>
    <property type="match status" value="1"/>
</dbReference>
<feature type="site" description="Important for catalytic activity and assists the phosphoryl transfer reaction to Asp8 by balancing charge and orienting the reacting groups" evidence="5">
    <location>
        <position position="115"/>
    </location>
</feature>
<feature type="binding site" evidence="3">
    <location>
        <position position="51"/>
    </location>
    <ligand>
        <name>substrate</name>
    </ligand>
</feature>
<dbReference type="SFLD" id="SFLDG01135">
    <property type="entry name" value="C1.5.6:_HAD__Beta-PGM__Phospha"/>
    <property type="match status" value="1"/>
</dbReference>
<dbReference type="InterPro" id="IPR010976">
    <property type="entry name" value="B-phosphoglucomutase_hydrolase"/>
</dbReference>
<feature type="binding site" evidence="4">
    <location>
        <position position="171"/>
    </location>
    <ligand>
        <name>Mg(2+)</name>
        <dbReference type="ChEBI" id="CHEBI:18420"/>
    </ligand>
</feature>
<dbReference type="PANTHER" id="PTHR18901">
    <property type="entry name" value="2-DEOXYGLUCOSE-6-PHOSPHATE PHOSPHATASE 2"/>
    <property type="match status" value="1"/>
</dbReference>
<feature type="binding site" evidence="3">
    <location>
        <begin position="43"/>
        <end position="48"/>
    </location>
    <ligand>
        <name>substrate</name>
    </ligand>
</feature>
<dbReference type="STRING" id="1423755.FC40_GL000021"/>
<dbReference type="NCBIfam" id="TIGR01990">
    <property type="entry name" value="bPGM"/>
    <property type="match status" value="1"/>
</dbReference>
<evidence type="ECO:0000256" key="3">
    <source>
        <dbReference type="PIRSR" id="PIRSR610972-2"/>
    </source>
</evidence>
<sequence length="222" mass="23964">MQAAVFDLDGVVTDTAKFHFQAWSKLAKEEFNLDLPASFETNLKGISRTESLEAILKFGDLLDKYSKEEVQNLANKKNDYYVEAISKLTKEDILPGITKLLTDLKANGVKLAVASASKNAPFILEKLGLAHVFDAVADPAKVNAGKPAPDIFLAGAKAVGVAPNQCVGVEDAIAGVSAIKAADMVAVAVGDKDELRQADCVVPTTRNFTYQLFSDVFDRYHK</sequence>
<dbReference type="AlphaFoldDB" id="A0A0R1WV04"/>
<dbReference type="SFLD" id="SFLDG01129">
    <property type="entry name" value="C1.5:_HAD__Beta-PGM__Phosphata"/>
    <property type="match status" value="1"/>
</dbReference>
<dbReference type="CDD" id="cd02598">
    <property type="entry name" value="HAD_BPGM"/>
    <property type="match status" value="1"/>
</dbReference>
<dbReference type="RefSeq" id="WP_025022730.1">
    <property type="nucleotide sequence ID" value="NZ_AZGD01000042.1"/>
</dbReference>
<dbReference type="SFLD" id="SFLDF00046">
    <property type="entry name" value="beta-phosphoglucomutase"/>
    <property type="match status" value="1"/>
</dbReference>
<dbReference type="EMBL" id="AZGD01000042">
    <property type="protein sequence ID" value="KRM19481.1"/>
    <property type="molecule type" value="Genomic_DNA"/>
</dbReference>
<protein>
    <submittedName>
        <fullName evidence="6">Beta-phosphoglucomutase</fullName>
    </submittedName>
</protein>
<dbReference type="GO" id="GO:0000287">
    <property type="term" value="F:magnesium ion binding"/>
    <property type="evidence" value="ECO:0007669"/>
    <property type="project" value="InterPro"/>
</dbReference>
<feature type="binding site" evidence="3">
    <location>
        <position position="77"/>
    </location>
    <ligand>
        <name>substrate</name>
    </ligand>
</feature>
<dbReference type="PATRIC" id="fig|1423755.3.peg.22"/>